<dbReference type="AlphaFoldDB" id="A0A067T8N8"/>
<reference evidence="4" key="1">
    <citation type="journal article" date="2014" name="Proc. Natl. Acad. Sci. U.S.A.">
        <title>Extensive sampling of basidiomycete genomes demonstrates inadequacy of the white-rot/brown-rot paradigm for wood decay fungi.</title>
        <authorList>
            <person name="Riley R."/>
            <person name="Salamov A.A."/>
            <person name="Brown D.W."/>
            <person name="Nagy L.G."/>
            <person name="Floudas D."/>
            <person name="Held B.W."/>
            <person name="Levasseur A."/>
            <person name="Lombard V."/>
            <person name="Morin E."/>
            <person name="Otillar R."/>
            <person name="Lindquist E.A."/>
            <person name="Sun H."/>
            <person name="LaButti K.M."/>
            <person name="Schmutz J."/>
            <person name="Jabbour D."/>
            <person name="Luo H."/>
            <person name="Baker S.E."/>
            <person name="Pisabarro A.G."/>
            <person name="Walton J.D."/>
            <person name="Blanchette R.A."/>
            <person name="Henrissat B."/>
            <person name="Martin F."/>
            <person name="Cullen D."/>
            <person name="Hibbett D.S."/>
            <person name="Grigoriev I.V."/>
        </authorList>
    </citation>
    <scope>NUCLEOTIDE SEQUENCE [LARGE SCALE GENOMIC DNA]</scope>
    <source>
        <strain evidence="4">CBS 339.88</strain>
    </source>
</reference>
<dbReference type="InterPro" id="IPR000210">
    <property type="entry name" value="BTB/POZ_dom"/>
</dbReference>
<keyword evidence="4" id="KW-1185">Reference proteome</keyword>
<dbReference type="EMBL" id="KL142373">
    <property type="protein sequence ID" value="KDR79555.1"/>
    <property type="molecule type" value="Genomic_DNA"/>
</dbReference>
<proteinExistence type="predicted"/>
<gene>
    <name evidence="3" type="ORF">GALMADRAFT_243654</name>
</gene>
<dbReference type="OrthoDB" id="3217871at2759"/>
<evidence type="ECO:0000256" key="1">
    <source>
        <dbReference type="SAM" id="MobiDB-lite"/>
    </source>
</evidence>
<dbReference type="STRING" id="685588.A0A067T8N8"/>
<sequence>MALIDLTSSFPNGKRKRTSPQADSDGKDQAVIVKSPRFWFEDGNIIFQAQNTQFRVYKGIMTRNSKFFREKLALPRPLGEDLVEGCSVVYLDDSEKDWVRIFAILYDSDVSYKSMTVLLPLPLLSSMLRLGKKYEIQKVYDAALERIKLEFPESLAQWDETFPPGTGGLSRIGGHAVDLLDILLDLGVRKLLPLAYFRCAWLSVETIFRPMAREDGEAIRLPIGAIETVLSGKERLRHAVLEHRFGWVKTYTPGFHRPGCVTPLFCERSALCTMRDSANFSAACAFLSYDVFLAQSFCQNCFAQVKAASEAGRQKIWDELPSYFGLPAWKDLR</sequence>
<evidence type="ECO:0000313" key="4">
    <source>
        <dbReference type="Proteomes" id="UP000027222"/>
    </source>
</evidence>
<evidence type="ECO:0000313" key="3">
    <source>
        <dbReference type="EMBL" id="KDR79555.1"/>
    </source>
</evidence>
<dbReference type="PROSITE" id="PS50097">
    <property type="entry name" value="BTB"/>
    <property type="match status" value="1"/>
</dbReference>
<dbReference type="HOGENOM" id="CLU_033082_3_2_1"/>
<name>A0A067T8N8_GALM3</name>
<feature type="region of interest" description="Disordered" evidence="1">
    <location>
        <begin position="1"/>
        <end position="27"/>
    </location>
</feature>
<accession>A0A067T8N8</accession>
<evidence type="ECO:0000259" key="2">
    <source>
        <dbReference type="PROSITE" id="PS50097"/>
    </source>
</evidence>
<organism evidence="3 4">
    <name type="scientific">Galerina marginata (strain CBS 339.88)</name>
    <dbReference type="NCBI Taxonomy" id="685588"/>
    <lineage>
        <taxon>Eukaryota</taxon>
        <taxon>Fungi</taxon>
        <taxon>Dikarya</taxon>
        <taxon>Basidiomycota</taxon>
        <taxon>Agaricomycotina</taxon>
        <taxon>Agaricomycetes</taxon>
        <taxon>Agaricomycetidae</taxon>
        <taxon>Agaricales</taxon>
        <taxon>Agaricineae</taxon>
        <taxon>Strophariaceae</taxon>
        <taxon>Galerina</taxon>
    </lineage>
</organism>
<feature type="compositionally biased region" description="Polar residues" evidence="1">
    <location>
        <begin position="1"/>
        <end position="11"/>
    </location>
</feature>
<protein>
    <recommendedName>
        <fullName evidence="2">BTB domain-containing protein</fullName>
    </recommendedName>
</protein>
<dbReference type="Proteomes" id="UP000027222">
    <property type="component" value="Unassembled WGS sequence"/>
</dbReference>
<feature type="domain" description="BTB" evidence="2">
    <location>
        <begin position="43"/>
        <end position="114"/>
    </location>
</feature>